<dbReference type="CDD" id="cd06661">
    <property type="entry name" value="GGCT_like"/>
    <property type="match status" value="1"/>
</dbReference>
<dbReference type="PANTHER" id="PTHR31544">
    <property type="entry name" value="AIG2-LIKE PROTEIN D"/>
    <property type="match status" value="1"/>
</dbReference>
<evidence type="ECO:0000256" key="1">
    <source>
        <dbReference type="ARBA" id="ARBA00008861"/>
    </source>
</evidence>
<name>K1W661_MARBU</name>
<evidence type="ECO:0000259" key="4">
    <source>
        <dbReference type="Pfam" id="PF06094"/>
    </source>
</evidence>
<keyword evidence="2" id="KW-0808">Transferase</keyword>
<dbReference type="PANTHER" id="PTHR31544:SF2">
    <property type="entry name" value="AIG2-LIKE PROTEIN D"/>
    <property type="match status" value="1"/>
</dbReference>
<dbReference type="GO" id="GO:0016740">
    <property type="term" value="F:transferase activity"/>
    <property type="evidence" value="ECO:0007669"/>
    <property type="project" value="UniProtKB-KW"/>
</dbReference>
<proteinExistence type="inferred from homology"/>
<dbReference type="EMBL" id="JH921458">
    <property type="protein sequence ID" value="EKD12445.1"/>
    <property type="molecule type" value="Genomic_DNA"/>
</dbReference>
<dbReference type="AlphaFoldDB" id="K1W661"/>
<sequence length="169" mass="19279">MGDKTAFFYGTLMAREILHRVLYGPSFSLTSPSHAPSQLLASQLTITPALLPSYCRHKVRHADYPGIVASPAHEVRGTYVTGLTAADVWKLDRFEGDEYALEDVTVTLLADEEGKGEGKKGEQRTTKSYVYTAGRHRLEDEEWDYEVFRREKLWRWTGQGSDEEYKGEW</sequence>
<dbReference type="GeneID" id="18765414"/>
<keyword evidence="6" id="KW-1185">Reference proteome</keyword>
<dbReference type="InterPro" id="IPR009288">
    <property type="entry name" value="AIG2-like_dom"/>
</dbReference>
<dbReference type="KEGG" id="mbe:MBM_09479"/>
<dbReference type="InterPro" id="IPR036568">
    <property type="entry name" value="GGCT-like_sf"/>
</dbReference>
<accession>K1W661</accession>
<protein>
    <recommendedName>
        <fullName evidence="3">Putative gamma-glutamylcyclotransferase</fullName>
    </recommendedName>
</protein>
<dbReference type="Gene3D" id="3.10.490.10">
    <property type="entry name" value="Gamma-glutamyl cyclotransferase-like"/>
    <property type="match status" value="1"/>
</dbReference>
<gene>
    <name evidence="5" type="ORF">MBM_09479</name>
</gene>
<dbReference type="InterPro" id="IPR013024">
    <property type="entry name" value="GGCT-like"/>
</dbReference>
<evidence type="ECO:0000256" key="2">
    <source>
        <dbReference type="ARBA" id="ARBA00022679"/>
    </source>
</evidence>
<dbReference type="OMA" id="DPEPWQK"/>
<dbReference type="Pfam" id="PF06094">
    <property type="entry name" value="GGACT"/>
    <property type="match status" value="1"/>
</dbReference>
<dbReference type="HOGENOM" id="CLU_093936_1_2_1"/>
<dbReference type="OrthoDB" id="1044435at2759"/>
<evidence type="ECO:0000256" key="3">
    <source>
        <dbReference type="ARBA" id="ARBA00030602"/>
    </source>
</evidence>
<evidence type="ECO:0000313" key="6">
    <source>
        <dbReference type="Proteomes" id="UP000006753"/>
    </source>
</evidence>
<dbReference type="InterPro" id="IPR045038">
    <property type="entry name" value="AIG2-like"/>
</dbReference>
<dbReference type="eggNOG" id="ENOG502S7T1">
    <property type="taxonomic scope" value="Eukaryota"/>
</dbReference>
<feature type="domain" description="Gamma-glutamylcyclotransferase AIG2-like" evidence="4">
    <location>
        <begin position="7"/>
        <end position="144"/>
    </location>
</feature>
<dbReference type="SUPFAM" id="SSF110857">
    <property type="entry name" value="Gamma-glutamyl cyclotransferase-like"/>
    <property type="match status" value="1"/>
</dbReference>
<comment type="similarity">
    <text evidence="1">Belongs to the gamma-glutamylcyclotransferase family.</text>
</comment>
<dbReference type="Proteomes" id="UP000006753">
    <property type="component" value="Unassembled WGS sequence"/>
</dbReference>
<organism evidence="5 6">
    <name type="scientific">Marssonina brunnea f. sp. multigermtubi (strain MB_m1)</name>
    <name type="common">Marssonina leaf spot fungus</name>
    <dbReference type="NCBI Taxonomy" id="1072389"/>
    <lineage>
        <taxon>Eukaryota</taxon>
        <taxon>Fungi</taxon>
        <taxon>Dikarya</taxon>
        <taxon>Ascomycota</taxon>
        <taxon>Pezizomycotina</taxon>
        <taxon>Leotiomycetes</taxon>
        <taxon>Helotiales</taxon>
        <taxon>Drepanopezizaceae</taxon>
        <taxon>Drepanopeziza</taxon>
    </lineage>
</organism>
<reference evidence="5 6" key="1">
    <citation type="journal article" date="2012" name="BMC Genomics">
        <title>Sequencing the genome of Marssonina brunnea reveals fungus-poplar co-evolution.</title>
        <authorList>
            <person name="Zhu S."/>
            <person name="Cao Y.-Z."/>
            <person name="Jiang C."/>
            <person name="Tan B.-Y."/>
            <person name="Wang Z."/>
            <person name="Feng S."/>
            <person name="Zhang L."/>
            <person name="Su X.-H."/>
            <person name="Brejova B."/>
            <person name="Vinar T."/>
            <person name="Xu M."/>
            <person name="Wang M.-X."/>
            <person name="Zhang S.-G."/>
            <person name="Huang M.-R."/>
            <person name="Wu R."/>
            <person name="Zhou Y."/>
        </authorList>
    </citation>
    <scope>NUCLEOTIDE SEQUENCE [LARGE SCALE GENOMIC DNA]</scope>
    <source>
        <strain evidence="5 6">MB_m1</strain>
    </source>
</reference>
<evidence type="ECO:0000313" key="5">
    <source>
        <dbReference type="EMBL" id="EKD12445.1"/>
    </source>
</evidence>
<dbReference type="InParanoid" id="K1W661"/>